<reference evidence="2 3" key="1">
    <citation type="journal article" date="2016" name="Mol. Biol. Evol.">
        <title>Comparative Genomics of Early-Diverging Mushroom-Forming Fungi Provides Insights into the Origins of Lignocellulose Decay Capabilities.</title>
        <authorList>
            <person name="Nagy L.G."/>
            <person name="Riley R."/>
            <person name="Tritt A."/>
            <person name="Adam C."/>
            <person name="Daum C."/>
            <person name="Floudas D."/>
            <person name="Sun H."/>
            <person name="Yadav J.S."/>
            <person name="Pangilinan J."/>
            <person name="Larsson K.H."/>
            <person name="Matsuura K."/>
            <person name="Barry K."/>
            <person name="Labutti K."/>
            <person name="Kuo R."/>
            <person name="Ohm R.A."/>
            <person name="Bhattacharya S.S."/>
            <person name="Shirouzu T."/>
            <person name="Yoshinaga Y."/>
            <person name="Martin F.M."/>
            <person name="Grigoriev I.V."/>
            <person name="Hibbett D.S."/>
        </authorList>
    </citation>
    <scope>NUCLEOTIDE SEQUENCE [LARGE SCALE GENOMIC DNA]</scope>
    <source>
        <strain evidence="2 3">CBS 109695</strain>
    </source>
</reference>
<feature type="compositionally biased region" description="Polar residues" evidence="1">
    <location>
        <begin position="1"/>
        <end position="19"/>
    </location>
</feature>
<feature type="region of interest" description="Disordered" evidence="1">
    <location>
        <begin position="1"/>
        <end position="25"/>
    </location>
</feature>
<feature type="compositionally biased region" description="Basic and acidic residues" evidence="1">
    <location>
        <begin position="303"/>
        <end position="312"/>
    </location>
</feature>
<evidence type="ECO:0000313" key="2">
    <source>
        <dbReference type="EMBL" id="KZP33854.1"/>
    </source>
</evidence>
<dbReference type="OrthoDB" id="3048250at2759"/>
<evidence type="ECO:0000313" key="3">
    <source>
        <dbReference type="Proteomes" id="UP000076532"/>
    </source>
</evidence>
<feature type="compositionally biased region" description="Polar residues" evidence="1">
    <location>
        <begin position="338"/>
        <end position="348"/>
    </location>
</feature>
<feature type="compositionally biased region" description="Low complexity" evidence="1">
    <location>
        <begin position="270"/>
        <end position="279"/>
    </location>
</feature>
<protein>
    <submittedName>
        <fullName evidence="2">Uncharacterized protein</fullName>
    </submittedName>
</protein>
<proteinExistence type="predicted"/>
<feature type="region of interest" description="Disordered" evidence="1">
    <location>
        <begin position="231"/>
        <end position="366"/>
    </location>
</feature>
<name>A0A166WKM2_9AGAM</name>
<organism evidence="2 3">
    <name type="scientific">Athelia psychrophila</name>
    <dbReference type="NCBI Taxonomy" id="1759441"/>
    <lineage>
        <taxon>Eukaryota</taxon>
        <taxon>Fungi</taxon>
        <taxon>Dikarya</taxon>
        <taxon>Basidiomycota</taxon>
        <taxon>Agaricomycotina</taxon>
        <taxon>Agaricomycetes</taxon>
        <taxon>Agaricomycetidae</taxon>
        <taxon>Atheliales</taxon>
        <taxon>Atheliaceae</taxon>
        <taxon>Athelia</taxon>
    </lineage>
</organism>
<accession>A0A166WKM2</accession>
<dbReference type="EMBL" id="KV417481">
    <property type="protein sequence ID" value="KZP33854.1"/>
    <property type="molecule type" value="Genomic_DNA"/>
</dbReference>
<gene>
    <name evidence="2" type="ORF">FIBSPDRAFT_847014</name>
</gene>
<sequence length="459" mass="51486">MTNSTVPPALSQSSTLGESSNDRARRRVHDLSVSATTQAATATLPAHVSRQINGTWLQDAIVERTAEQAELARVKALQKERELSAGRQIKFIWWDTSNQPARAYNIQNINASDWPACDITEVIEQRTGVSCSKIELLDNPSRTWYNIEPGHILHLKTGEHIFARACGVSCPDFDQQYRLFTHPPTMSNIRNNYSKERAYLRTKERQRKLRSVTESDSEVEVVHSPRPAVVVTRKKSLKTSKSTCKTSRKRRAPSSDDEIIEISDDDDPPFRSTTSSTSFKCARTMYRTSAGSRRPPNPKKPVIKVEHEHDWPPLDSDSEFDLPPTSIIKKEKPDPPSLTHSRSSSFMPSPTLPTLAPASSRSQSAKPSVWPSTWYVKDVTDGLRAMHKMKMRREKDLQTVEARFCAAFPGTAFVRSTYYDATKRLDDLDQSDIDAAVAAGHTPAGSWAELAKKVPLRSK</sequence>
<feature type="region of interest" description="Disordered" evidence="1">
    <location>
        <begin position="204"/>
        <end position="223"/>
    </location>
</feature>
<dbReference type="Proteomes" id="UP000076532">
    <property type="component" value="Unassembled WGS sequence"/>
</dbReference>
<keyword evidence="3" id="KW-1185">Reference proteome</keyword>
<evidence type="ECO:0000256" key="1">
    <source>
        <dbReference type="SAM" id="MobiDB-lite"/>
    </source>
</evidence>
<dbReference type="AlphaFoldDB" id="A0A166WKM2"/>
<feature type="compositionally biased region" description="Acidic residues" evidence="1">
    <location>
        <begin position="255"/>
        <end position="267"/>
    </location>
</feature>
<feature type="compositionally biased region" description="Polar residues" evidence="1">
    <location>
        <begin position="357"/>
        <end position="366"/>
    </location>
</feature>